<comment type="caution">
    <text evidence="1">The sequence shown here is derived from an EMBL/GenBank/DDBJ whole genome shotgun (WGS) entry which is preliminary data.</text>
</comment>
<dbReference type="AlphaFoldDB" id="A0A0C2CPE6"/>
<dbReference type="Proteomes" id="UP000031599">
    <property type="component" value="Unassembled WGS sequence"/>
</dbReference>
<reference evidence="1 2" key="1">
    <citation type="submission" date="2014-12" db="EMBL/GenBank/DDBJ databases">
        <title>Genome assembly of Enhygromyxa salina DSM 15201.</title>
        <authorList>
            <person name="Sharma G."/>
            <person name="Subramanian S."/>
        </authorList>
    </citation>
    <scope>NUCLEOTIDE SEQUENCE [LARGE SCALE GENOMIC DNA]</scope>
    <source>
        <strain evidence="1 2">DSM 15201</strain>
    </source>
</reference>
<name>A0A0C2CPE6_9BACT</name>
<organism evidence="1 2">
    <name type="scientific">Enhygromyxa salina</name>
    <dbReference type="NCBI Taxonomy" id="215803"/>
    <lineage>
        <taxon>Bacteria</taxon>
        <taxon>Pseudomonadati</taxon>
        <taxon>Myxococcota</taxon>
        <taxon>Polyangia</taxon>
        <taxon>Nannocystales</taxon>
        <taxon>Nannocystaceae</taxon>
        <taxon>Enhygromyxa</taxon>
    </lineage>
</organism>
<gene>
    <name evidence="1" type="ORF">DB30_03129</name>
</gene>
<dbReference type="EMBL" id="JMCC02000226">
    <property type="protein sequence ID" value="KIG11600.1"/>
    <property type="molecule type" value="Genomic_DNA"/>
</dbReference>
<sequence>MALLRALLRNRAAIPREDTIRALAEGLGYERVSAKLRGRLEGHLRAAVSRQVLDPDSGDDLRLATRKLEDYTRDDLVEALRSVSREGSVYEREELARTLLDHLGFRRMTKGAGAAIKSAFNAAVRRELFERVDATRVRRL</sequence>
<evidence type="ECO:0000313" key="1">
    <source>
        <dbReference type="EMBL" id="KIG11600.1"/>
    </source>
</evidence>
<protein>
    <submittedName>
        <fullName evidence="1">Uncharacterized protein</fullName>
    </submittedName>
</protein>
<proteinExistence type="predicted"/>
<accession>A0A0C2CPE6</accession>
<evidence type="ECO:0000313" key="2">
    <source>
        <dbReference type="Proteomes" id="UP000031599"/>
    </source>
</evidence>